<gene>
    <name evidence="2" type="ORF">GCM10009090_33980</name>
</gene>
<keyword evidence="1" id="KW-0812">Transmembrane</keyword>
<name>A0A919FBZ6_9XANT</name>
<evidence type="ECO:0000256" key="1">
    <source>
        <dbReference type="SAM" id="Phobius"/>
    </source>
</evidence>
<keyword evidence="3" id="KW-1185">Reference proteome</keyword>
<sequence>MPSPAAISMARGPETRSIPTPPAPAAVAMATMVSLLVVMASWVKAYRYRSVKLLLLVILLLLFAFDLPGPSVAAETVGKTPKGRRTWMCVVFGRGRMPRPKIPPAPRTRSKAAGAKAGCAFFGLPFFAQAKKGNSPKAKALAFIAKCPKAKVPG</sequence>
<comment type="caution">
    <text evidence="2">The sequence shown here is derived from an EMBL/GenBank/DDBJ whole genome shotgun (WGS) entry which is preliminary data.</text>
</comment>
<dbReference type="EMBL" id="BNBA01000039">
    <property type="protein sequence ID" value="GHH59630.1"/>
    <property type="molecule type" value="Genomic_DNA"/>
</dbReference>
<reference evidence="2" key="2">
    <citation type="submission" date="2020-09" db="EMBL/GenBank/DDBJ databases">
        <authorList>
            <person name="Sun Q."/>
            <person name="Ohkuma M."/>
        </authorList>
    </citation>
    <scope>NUCLEOTIDE SEQUENCE</scope>
    <source>
        <strain evidence="2">JCM 13306</strain>
    </source>
</reference>
<accession>A0A919FBZ6</accession>
<evidence type="ECO:0000313" key="2">
    <source>
        <dbReference type="EMBL" id="GHH59630.1"/>
    </source>
</evidence>
<reference evidence="2" key="1">
    <citation type="journal article" date="2014" name="Int. J. Syst. Evol. Microbiol.">
        <title>Complete genome sequence of Corynebacterium casei LMG S-19264T (=DSM 44701T), isolated from a smear-ripened cheese.</title>
        <authorList>
            <consortium name="US DOE Joint Genome Institute (JGI-PGF)"/>
            <person name="Walter F."/>
            <person name="Albersmeier A."/>
            <person name="Kalinowski J."/>
            <person name="Ruckert C."/>
        </authorList>
    </citation>
    <scope>NUCLEOTIDE SEQUENCE</scope>
    <source>
        <strain evidence="2">JCM 13306</strain>
    </source>
</reference>
<keyword evidence="1" id="KW-0472">Membrane</keyword>
<keyword evidence="1" id="KW-1133">Transmembrane helix</keyword>
<evidence type="ECO:0000313" key="3">
    <source>
        <dbReference type="Proteomes" id="UP000623958"/>
    </source>
</evidence>
<organism evidence="2 3">
    <name type="scientific">Xanthomonas boreopolis</name>
    <dbReference type="NCBI Taxonomy" id="86183"/>
    <lineage>
        <taxon>Bacteria</taxon>
        <taxon>Pseudomonadati</taxon>
        <taxon>Pseudomonadota</taxon>
        <taxon>Gammaproteobacteria</taxon>
        <taxon>Lysobacterales</taxon>
        <taxon>Lysobacteraceae</taxon>
        <taxon>Xanthomonas</taxon>
    </lineage>
</organism>
<dbReference type="Proteomes" id="UP000623958">
    <property type="component" value="Unassembled WGS sequence"/>
</dbReference>
<protein>
    <submittedName>
        <fullName evidence="2">Uncharacterized protein</fullName>
    </submittedName>
</protein>
<dbReference type="AlphaFoldDB" id="A0A919FBZ6"/>
<feature type="transmembrane region" description="Helical" evidence="1">
    <location>
        <begin position="50"/>
        <end position="67"/>
    </location>
</feature>
<feature type="transmembrane region" description="Helical" evidence="1">
    <location>
        <begin position="23"/>
        <end position="43"/>
    </location>
</feature>
<proteinExistence type="predicted"/>